<sequence>MEKKYKLIKDSYWYRVKALKDFILITGETIKKGHKPHA</sequence>
<organism evidence="1">
    <name type="scientific">candidate division CPR1 bacterium ADurb.Bin160</name>
    <dbReference type="NCBI Taxonomy" id="1852826"/>
    <lineage>
        <taxon>Bacteria</taxon>
        <taxon>candidate division CPR1</taxon>
    </lineage>
</organism>
<proteinExistence type="predicted"/>
<accession>A0A1V5ZKH8</accession>
<dbReference type="EMBL" id="MWDB01000034">
    <property type="protein sequence ID" value="OQB40720.1"/>
    <property type="molecule type" value="Genomic_DNA"/>
</dbReference>
<evidence type="ECO:0000313" key="1">
    <source>
        <dbReference type="EMBL" id="OQB40720.1"/>
    </source>
</evidence>
<protein>
    <submittedName>
        <fullName evidence="1">Uncharacterized protein</fullName>
    </submittedName>
</protein>
<name>A0A1V5ZKH8_9BACT</name>
<gene>
    <name evidence="1" type="ORF">BWY04_01231</name>
</gene>
<comment type="caution">
    <text evidence="1">The sequence shown here is derived from an EMBL/GenBank/DDBJ whole genome shotgun (WGS) entry which is preliminary data.</text>
</comment>
<reference evidence="1" key="1">
    <citation type="submission" date="2017-02" db="EMBL/GenBank/DDBJ databases">
        <title>Delving into the versatile metabolic prowess of the omnipresent phylum Bacteroidetes.</title>
        <authorList>
            <person name="Nobu M.K."/>
            <person name="Mei R."/>
            <person name="Narihiro T."/>
            <person name="Kuroda K."/>
            <person name="Liu W.-T."/>
        </authorList>
    </citation>
    <scope>NUCLEOTIDE SEQUENCE</scope>
    <source>
        <strain evidence="1">ADurb.Bin160</strain>
    </source>
</reference>
<dbReference type="Proteomes" id="UP000485621">
    <property type="component" value="Unassembled WGS sequence"/>
</dbReference>
<dbReference type="AlphaFoldDB" id="A0A1V5ZKH8"/>